<evidence type="ECO:0000256" key="1">
    <source>
        <dbReference type="SAM" id="MobiDB-lite"/>
    </source>
</evidence>
<keyword evidence="3" id="KW-1185">Reference proteome</keyword>
<evidence type="ECO:0000313" key="3">
    <source>
        <dbReference type="Proteomes" id="UP001596321"/>
    </source>
</evidence>
<feature type="region of interest" description="Disordered" evidence="1">
    <location>
        <begin position="1"/>
        <end position="20"/>
    </location>
</feature>
<sequence>MSEWPLHRRARGRGPASHRSRAHLCSVALEVVKVIALLAPGPVLQDG</sequence>
<organism evidence="2 3">
    <name type="scientific">Streptomyces plicatus</name>
    <dbReference type="NCBI Taxonomy" id="1922"/>
    <lineage>
        <taxon>Bacteria</taxon>
        <taxon>Bacillati</taxon>
        <taxon>Actinomycetota</taxon>
        <taxon>Actinomycetes</taxon>
        <taxon>Kitasatosporales</taxon>
        <taxon>Streptomycetaceae</taxon>
        <taxon>Streptomyces</taxon>
        <taxon>Streptomyces rochei group</taxon>
    </lineage>
</organism>
<evidence type="ECO:0000313" key="2">
    <source>
        <dbReference type="EMBL" id="MFC6504976.1"/>
    </source>
</evidence>
<reference evidence="3" key="1">
    <citation type="journal article" date="2019" name="Int. J. Syst. Evol. Microbiol.">
        <title>The Global Catalogue of Microorganisms (GCM) 10K type strain sequencing project: providing services to taxonomists for standard genome sequencing and annotation.</title>
        <authorList>
            <consortium name="The Broad Institute Genomics Platform"/>
            <consortium name="The Broad Institute Genome Sequencing Center for Infectious Disease"/>
            <person name="Wu L."/>
            <person name="Ma J."/>
        </authorList>
    </citation>
    <scope>NUCLEOTIDE SEQUENCE [LARGE SCALE GENOMIC DNA]</scope>
    <source>
        <strain evidence="3">JCM 4504</strain>
    </source>
</reference>
<gene>
    <name evidence="2" type="ORF">ACFQFF_26655</name>
</gene>
<comment type="caution">
    <text evidence="2">The sequence shown here is derived from an EMBL/GenBank/DDBJ whole genome shotgun (WGS) entry which is preliminary data.</text>
</comment>
<dbReference type="Proteomes" id="UP001596321">
    <property type="component" value="Unassembled WGS sequence"/>
</dbReference>
<feature type="compositionally biased region" description="Basic residues" evidence="1">
    <location>
        <begin position="7"/>
        <end position="20"/>
    </location>
</feature>
<accession>A0ABW1Y388</accession>
<dbReference type="EMBL" id="JBHSUW010000001">
    <property type="protein sequence ID" value="MFC6504976.1"/>
    <property type="molecule type" value="Genomic_DNA"/>
</dbReference>
<protein>
    <submittedName>
        <fullName evidence="2">Uncharacterized protein</fullName>
    </submittedName>
</protein>
<name>A0ABW1Y388_STRPL</name>
<proteinExistence type="predicted"/>
<dbReference type="RefSeq" id="WP_185908410.1">
    <property type="nucleotide sequence ID" value="NZ_BMUJ01000003.1"/>
</dbReference>